<dbReference type="AlphaFoldDB" id="A0A2P1QVV7"/>
<reference evidence="1 2" key="1">
    <citation type="journal article" date="2015" name="Genome Announc.">
        <title>Draft Genome Sequences of Leptospira santarosai Strains U160, U164, and U233, Isolated from Asymptomatic Cattle.</title>
        <authorList>
            <person name="Kremer F.S."/>
            <person name="Eslabao M.R."/>
            <person name="Provisor M."/>
            <person name="Woloski R.D."/>
            <person name="Ramires O.V."/>
            <person name="Moreno L.Z."/>
            <person name="Moreno A.M."/>
            <person name="Hamond C."/>
            <person name="Lilenbaum W."/>
            <person name="Dellagostin O.A."/>
        </authorList>
    </citation>
    <scope>NUCLEOTIDE SEQUENCE [LARGE SCALE GENOMIC DNA]</scope>
    <source>
        <strain evidence="1 2">U160</strain>
    </source>
</reference>
<accession>A0A2P1QVV7</accession>
<evidence type="ECO:0000313" key="2">
    <source>
        <dbReference type="Proteomes" id="UP000033961"/>
    </source>
</evidence>
<dbReference type="EMBL" id="CP027843">
    <property type="protein sequence ID" value="AVQ13038.1"/>
    <property type="molecule type" value="Genomic_DNA"/>
</dbReference>
<protein>
    <submittedName>
        <fullName evidence="1">Uncharacterized protein</fullName>
    </submittedName>
</protein>
<organism evidence="1 2">
    <name type="scientific">Leptospira santarosai</name>
    <dbReference type="NCBI Taxonomy" id="28183"/>
    <lineage>
        <taxon>Bacteria</taxon>
        <taxon>Pseudomonadati</taxon>
        <taxon>Spirochaetota</taxon>
        <taxon>Spirochaetia</taxon>
        <taxon>Leptospirales</taxon>
        <taxon>Leptospiraceae</taxon>
        <taxon>Leptospira</taxon>
    </lineage>
</organism>
<dbReference type="Proteomes" id="UP000033961">
    <property type="component" value="Chromosome I"/>
</dbReference>
<proteinExistence type="predicted"/>
<evidence type="ECO:0000313" key="1">
    <source>
        <dbReference type="EMBL" id="AVQ13038.1"/>
    </source>
</evidence>
<sequence length="119" mass="13803">MENKSYYISVDEPWDFEGPDGKNIIKGEILKIIDRDCVLFKTNHILNIDNKEGNILVLISRHSGSGYHFDTLEINGFWTFGGGILLTQDYENMDRKELEKNSKYIIIGSFDSEPERRKN</sequence>
<gene>
    <name evidence="1" type="ORF">XB16_2734</name>
</gene>
<name>A0A2P1QVV7_9LEPT</name>